<dbReference type="Pfam" id="PF00501">
    <property type="entry name" value="AMP-binding"/>
    <property type="match status" value="1"/>
</dbReference>
<dbReference type="InterPro" id="IPR000873">
    <property type="entry name" value="AMP-dep_synth/lig_dom"/>
</dbReference>
<dbReference type="Gene3D" id="3.40.50.12780">
    <property type="entry name" value="N-terminal domain of ligase-like"/>
    <property type="match status" value="1"/>
</dbReference>
<protein>
    <submittedName>
        <fullName evidence="2">Long-chain-fatty-acid-CoA ligase FadD15</fullName>
    </submittedName>
</protein>
<dbReference type="PROSITE" id="PS00455">
    <property type="entry name" value="AMP_BINDING"/>
    <property type="match status" value="1"/>
</dbReference>
<dbReference type="AlphaFoldDB" id="W7Y391"/>
<comment type="caution">
    <text evidence="2">The sequence shown here is derived from an EMBL/GenBank/DDBJ whole genome shotgun (WGS) entry which is preliminary data.</text>
</comment>
<reference evidence="2 3" key="1">
    <citation type="journal article" date="2014" name="Genome Announc.">
        <title>Draft Genome Sequence of Cytophaga fermentans JCM 21142T, a Facultative Anaerobe Isolated from Marine Mud.</title>
        <authorList>
            <person name="Starns D."/>
            <person name="Oshima K."/>
            <person name="Suda W."/>
            <person name="Iino T."/>
            <person name="Yuki M."/>
            <person name="Inoue J."/>
            <person name="Kitamura K."/>
            <person name="Iida T."/>
            <person name="Darby A."/>
            <person name="Hattori M."/>
            <person name="Ohkuma M."/>
        </authorList>
    </citation>
    <scope>NUCLEOTIDE SEQUENCE [LARGE SCALE GENOMIC DNA]</scope>
    <source>
        <strain evidence="2 3">JCM 21142</strain>
    </source>
</reference>
<evidence type="ECO:0000313" key="3">
    <source>
        <dbReference type="Proteomes" id="UP000019402"/>
    </source>
</evidence>
<dbReference type="PANTHER" id="PTHR24096">
    <property type="entry name" value="LONG-CHAIN-FATTY-ACID--COA LIGASE"/>
    <property type="match status" value="1"/>
</dbReference>
<dbReference type="PANTHER" id="PTHR24096:SF420">
    <property type="entry name" value="LONG-CHAIN-FATTY-ACID--COA LIGASE-RELATED"/>
    <property type="match status" value="1"/>
</dbReference>
<dbReference type="EMBL" id="BAMD01000009">
    <property type="protein sequence ID" value="GAF02472.1"/>
    <property type="molecule type" value="Genomic_DNA"/>
</dbReference>
<dbReference type="SUPFAM" id="SSF56801">
    <property type="entry name" value="Acetyl-CoA synthetase-like"/>
    <property type="match status" value="1"/>
</dbReference>
<feature type="domain" description="AMP-dependent synthetase/ligase" evidence="1">
    <location>
        <begin position="32"/>
        <end position="423"/>
    </location>
</feature>
<dbReference type="Proteomes" id="UP000019402">
    <property type="component" value="Unassembled WGS sequence"/>
</dbReference>
<dbReference type="InterPro" id="IPR042099">
    <property type="entry name" value="ANL_N_sf"/>
</dbReference>
<evidence type="ECO:0000259" key="1">
    <source>
        <dbReference type="Pfam" id="PF00501"/>
    </source>
</evidence>
<dbReference type="eggNOG" id="COG1022">
    <property type="taxonomic scope" value="Bacteria"/>
</dbReference>
<dbReference type="STRING" id="869213.GCA_000517085_03394"/>
<proteinExistence type="predicted"/>
<dbReference type="Pfam" id="PF23562">
    <property type="entry name" value="AMP-binding_C_3"/>
    <property type="match status" value="1"/>
</dbReference>
<keyword evidence="3" id="KW-1185">Reference proteome</keyword>
<dbReference type="InterPro" id="IPR045851">
    <property type="entry name" value="AMP-bd_C_sf"/>
</dbReference>
<organism evidence="2 3">
    <name type="scientific">Saccharicrinis fermentans DSM 9555 = JCM 21142</name>
    <dbReference type="NCBI Taxonomy" id="869213"/>
    <lineage>
        <taxon>Bacteria</taxon>
        <taxon>Pseudomonadati</taxon>
        <taxon>Bacteroidota</taxon>
        <taxon>Bacteroidia</taxon>
        <taxon>Marinilabiliales</taxon>
        <taxon>Marinilabiliaceae</taxon>
        <taxon>Saccharicrinis</taxon>
    </lineage>
</organism>
<sequence>MLYCNGFAIFDAPIPRDKLYIMENNGFIGMVEHALKKYGNRSAFSDYQGQTYTYLQVSERIYWIQELLKKCDIQKGDKVALVGRNLSNYAITYLATVSYGAVVVPILPDFGSNEIHHIVSHSESKLLFSTELIFNKVDESKMKKIVGIVNIENFKPLVNCKLHLGEVIDSIKIPADFTPALIDFASIDAEEMMVLSYTSGTSGFSKGVMLPHRSIWSNVLYAQDNLQLEVGSRMVSFLPLAHAYGCLFEFLWPFTVGCHITFLSRTPSPQIITEAFQQVKPHLILAVPLILEKIFKRRILPALEKNPVKTLSKIPILNQLVYQKVKNQLTEVFGGEFQQIVIGGAALNKDVEDFLRKIGFPFTIGYGMTECGPLISYEAWDAIQPRSAGKLVQRMDVMIDSSDPYNEVGEILVKGTNTMLGYYKNQEATDASFDKDGWLRTGDLGLIDENNFIYIKGRSKNMILSGSGQNIYPEEIEAKLNSMDYVQECLVRDMGDGKLEALVYPDYERTDAENLSEKEIVTTIEGLKKPLNDELPAYMNLSKVTLFPEEFDKTPKKSIKRYKYMK</sequence>
<keyword evidence="2" id="KW-0436">Ligase</keyword>
<name>W7Y391_9BACT</name>
<gene>
    <name evidence="2" type="ORF">JCM21142_31107</name>
</gene>
<dbReference type="Gene3D" id="3.30.300.30">
    <property type="match status" value="1"/>
</dbReference>
<dbReference type="InterPro" id="IPR020845">
    <property type="entry name" value="AMP-binding_CS"/>
</dbReference>
<evidence type="ECO:0000313" key="2">
    <source>
        <dbReference type="EMBL" id="GAF02472.1"/>
    </source>
</evidence>
<dbReference type="GO" id="GO:0016405">
    <property type="term" value="F:CoA-ligase activity"/>
    <property type="evidence" value="ECO:0007669"/>
    <property type="project" value="TreeGrafter"/>
</dbReference>
<accession>W7Y391</accession>